<dbReference type="PRINTS" id="PR00081">
    <property type="entry name" value="GDHRDH"/>
</dbReference>
<dbReference type="EC" id="1.3.1.-" evidence="5"/>
<comment type="similarity">
    <text evidence="1 4">Belongs to the short-chain dehydrogenases/reductases (SDR) family.</text>
</comment>
<keyword evidence="3 5" id="KW-0560">Oxidoreductase</keyword>
<dbReference type="EMBL" id="CP121472">
    <property type="protein sequence ID" value="WPL15359.1"/>
    <property type="molecule type" value="Genomic_DNA"/>
</dbReference>
<protein>
    <submittedName>
        <fullName evidence="5">Ketoacyl reductase</fullName>
        <ecNumber evidence="5">1.3.1.-</ecNumber>
    </submittedName>
</protein>
<keyword evidence="2" id="KW-0521">NADP</keyword>
<dbReference type="CDD" id="cd05324">
    <property type="entry name" value="carb_red_PTCR-like_SDR_c"/>
    <property type="match status" value="1"/>
</dbReference>
<organism evidence="5 6">
    <name type="scientific">Thiorhodovibrio winogradskyi</name>
    <dbReference type="NCBI Taxonomy" id="77007"/>
    <lineage>
        <taxon>Bacteria</taxon>
        <taxon>Pseudomonadati</taxon>
        <taxon>Pseudomonadota</taxon>
        <taxon>Gammaproteobacteria</taxon>
        <taxon>Chromatiales</taxon>
        <taxon>Chromatiaceae</taxon>
        <taxon>Thiorhodovibrio</taxon>
    </lineage>
</organism>
<dbReference type="PRINTS" id="PR00080">
    <property type="entry name" value="SDRFAMILY"/>
</dbReference>
<dbReference type="PANTHER" id="PTHR43963">
    <property type="entry name" value="CARBONYL REDUCTASE 1-RELATED"/>
    <property type="match status" value="1"/>
</dbReference>
<sequence>MATEPVAVVTGAYRGLGLETCRQLAARGHRVVLTARREAEGQTAAGKLAAEGLDVRFQPLHVTEEPSVLALRDYLGKEFGRIDVLVNNAGIFPDPQPGTPGSSIFDADLSDLRSAFETNTLSALRLCQCLIPLMQGTGCVVNVSSGMGQLSDMNGFAPAYRLSKTAMNAVTRIFADELKNTGIKINSVCPGWVRTQMGGNNATRSIEEGAQGIVWAATLPEDGPSGGFFRDGQTIPW</sequence>
<keyword evidence="6" id="KW-1185">Reference proteome</keyword>
<dbReference type="InterPro" id="IPR002347">
    <property type="entry name" value="SDR_fam"/>
</dbReference>
<accession>A0ABZ0S4T3</accession>
<proteinExistence type="inferred from homology"/>
<dbReference type="PANTHER" id="PTHR43963:SF6">
    <property type="entry name" value="CHAIN DEHYDROGENASE FAMILY PROTEIN, PUTATIVE (AFU_ORTHOLOGUE AFUA_3G15350)-RELATED"/>
    <property type="match status" value="1"/>
</dbReference>
<dbReference type="GO" id="GO:0016491">
    <property type="term" value="F:oxidoreductase activity"/>
    <property type="evidence" value="ECO:0007669"/>
    <property type="project" value="UniProtKB-KW"/>
</dbReference>
<evidence type="ECO:0000256" key="1">
    <source>
        <dbReference type="ARBA" id="ARBA00006484"/>
    </source>
</evidence>
<dbReference type="Pfam" id="PF00106">
    <property type="entry name" value="adh_short"/>
    <property type="match status" value="1"/>
</dbReference>
<dbReference type="InterPro" id="IPR036291">
    <property type="entry name" value="NAD(P)-bd_dom_sf"/>
</dbReference>
<gene>
    <name evidence="5" type="primary">actIII</name>
    <name evidence="5" type="ORF">Thiowin_00255</name>
</gene>
<dbReference type="SUPFAM" id="SSF51735">
    <property type="entry name" value="NAD(P)-binding Rossmann-fold domains"/>
    <property type="match status" value="1"/>
</dbReference>
<reference evidence="5 6" key="1">
    <citation type="journal article" date="2023" name="Microorganisms">
        <title>Thiorhodovibrio frisius and Trv. litoralis spp. nov., Two Novel Members from a Clade of Fastidious Purple Sulfur Bacteria That Exhibit Unique Red-Shifted Light-Harvesting Capabilities.</title>
        <authorList>
            <person name="Methner A."/>
            <person name="Kuzyk S.B."/>
            <person name="Petersen J."/>
            <person name="Bauer S."/>
            <person name="Brinkmann H."/>
            <person name="Sichau K."/>
            <person name="Wanner G."/>
            <person name="Wolf J."/>
            <person name="Neumann-Schaal M."/>
            <person name="Henke P."/>
            <person name="Tank M."/>
            <person name="Sproer C."/>
            <person name="Bunk B."/>
            <person name="Overmann J."/>
        </authorList>
    </citation>
    <scope>NUCLEOTIDE SEQUENCE [LARGE SCALE GENOMIC DNA]</scope>
    <source>
        <strain evidence="5 6">DSM 6702</strain>
    </source>
</reference>
<dbReference type="Gene3D" id="3.40.50.720">
    <property type="entry name" value="NAD(P)-binding Rossmann-like Domain"/>
    <property type="match status" value="1"/>
</dbReference>
<dbReference type="InterPro" id="IPR045313">
    <property type="entry name" value="CBR1-like"/>
</dbReference>
<evidence type="ECO:0000256" key="3">
    <source>
        <dbReference type="ARBA" id="ARBA00023002"/>
    </source>
</evidence>
<evidence type="ECO:0000313" key="6">
    <source>
        <dbReference type="Proteomes" id="UP001432180"/>
    </source>
</evidence>
<name>A0ABZ0S4T3_9GAMM</name>
<evidence type="ECO:0000256" key="4">
    <source>
        <dbReference type="RuleBase" id="RU000363"/>
    </source>
</evidence>
<evidence type="ECO:0000313" key="5">
    <source>
        <dbReference type="EMBL" id="WPL15359.1"/>
    </source>
</evidence>
<dbReference type="RefSeq" id="WP_328985936.1">
    <property type="nucleotide sequence ID" value="NZ_CP121472.1"/>
</dbReference>
<evidence type="ECO:0000256" key="2">
    <source>
        <dbReference type="ARBA" id="ARBA00022857"/>
    </source>
</evidence>
<dbReference type="Proteomes" id="UP001432180">
    <property type="component" value="Chromosome"/>
</dbReference>